<organism evidence="2 3">
    <name type="scientific">Salinimicrobium gaetbulicola</name>
    <dbReference type="NCBI Taxonomy" id="999702"/>
    <lineage>
        <taxon>Bacteria</taxon>
        <taxon>Pseudomonadati</taxon>
        <taxon>Bacteroidota</taxon>
        <taxon>Flavobacteriia</taxon>
        <taxon>Flavobacteriales</taxon>
        <taxon>Flavobacteriaceae</taxon>
        <taxon>Salinimicrobium</taxon>
    </lineage>
</organism>
<evidence type="ECO:0000256" key="1">
    <source>
        <dbReference type="SAM" id="Coils"/>
    </source>
</evidence>
<sequence>MLAVAKGFSQLPENKMIWQEESLTWDDFKGAPEPENLFDANTNSGISYSWSLRSSEMQTDFLFNVKTYFYPDLSWVKPDKISRELLSHEQLHFDITELHARKLKKAMEDYKLPEQHKIKRELEKIYRDVEFSRKQMQERYDRETDHSQNYQAQKKWKAFINSELKKLDAFSD</sequence>
<accession>A0ABW3IDP2</accession>
<feature type="coiled-coil region" evidence="1">
    <location>
        <begin position="119"/>
        <end position="153"/>
    </location>
</feature>
<gene>
    <name evidence="2" type="ORF">ACFQ1G_05115</name>
</gene>
<proteinExistence type="predicted"/>
<comment type="caution">
    <text evidence="2">The sequence shown here is derived from an EMBL/GenBank/DDBJ whole genome shotgun (WGS) entry which is preliminary data.</text>
</comment>
<dbReference type="Proteomes" id="UP001597100">
    <property type="component" value="Unassembled WGS sequence"/>
</dbReference>
<evidence type="ECO:0000313" key="2">
    <source>
        <dbReference type="EMBL" id="MFD0976167.1"/>
    </source>
</evidence>
<keyword evidence="1" id="KW-0175">Coiled coil</keyword>
<name>A0ABW3IDP2_9FLAO</name>
<dbReference type="EMBL" id="JBHTJP010000032">
    <property type="protein sequence ID" value="MFD0976167.1"/>
    <property type="molecule type" value="Genomic_DNA"/>
</dbReference>
<protein>
    <submittedName>
        <fullName evidence="2">DUF922 domain-containing protein</fullName>
    </submittedName>
</protein>
<reference evidence="3" key="1">
    <citation type="journal article" date="2019" name="Int. J. Syst. Evol. Microbiol.">
        <title>The Global Catalogue of Microorganisms (GCM) 10K type strain sequencing project: providing services to taxonomists for standard genome sequencing and annotation.</title>
        <authorList>
            <consortium name="The Broad Institute Genomics Platform"/>
            <consortium name="The Broad Institute Genome Sequencing Center for Infectious Disease"/>
            <person name="Wu L."/>
            <person name="Ma J."/>
        </authorList>
    </citation>
    <scope>NUCLEOTIDE SEQUENCE [LARGE SCALE GENOMIC DNA]</scope>
    <source>
        <strain evidence="3">CCUG 60898</strain>
    </source>
</reference>
<keyword evidence="3" id="KW-1185">Reference proteome</keyword>
<dbReference type="Pfam" id="PF06037">
    <property type="entry name" value="DUF922"/>
    <property type="match status" value="1"/>
</dbReference>
<evidence type="ECO:0000313" key="3">
    <source>
        <dbReference type="Proteomes" id="UP001597100"/>
    </source>
</evidence>
<dbReference type="InterPro" id="IPR010321">
    <property type="entry name" value="DUF922"/>
</dbReference>